<reference evidence="1 2" key="1">
    <citation type="submission" date="2019-08" db="EMBL/GenBank/DDBJ databases">
        <title>The genome of the soybean aphid Biotype 1, its phylome, world population structure and adaptation to the North American continent.</title>
        <authorList>
            <person name="Giordano R."/>
            <person name="Donthu R.K."/>
            <person name="Hernandez A.G."/>
            <person name="Wright C.L."/>
            <person name="Zimin A.V."/>
        </authorList>
    </citation>
    <scope>NUCLEOTIDE SEQUENCE [LARGE SCALE GENOMIC DNA]</scope>
    <source>
        <tissue evidence="1">Whole aphids</tissue>
    </source>
</reference>
<sequence>MSSKKCEIDNEKRTLTHHEGMIIYYYYQKKTLMLRLFKQYCVMKNKLVMQKRLYMLHGRRKLQLQQNVMIKAVTSQQLNLLASNIIFNENVKSKKSLGNGEFVHNFELPIPVSVLPVIHNYLSIGKFIRFIIFLLKIYIRKPMGTTKKVLNEKSQFSLCTEKFITLSDVPGEDICLRRASESQALNNGQRFFKCTYQQKVMDGYISSKHLTVQARGKYSSFFNRFNKIIHSYIISLKISYTVNVLAISHSCIHFNHSLSKNVSCLNLDLGTRVLEKKPKCLKVISKKQMVLIKKNISLYSFWVIDSARYLSHHLFLTFFNEAIGKLNVHETLKITRSCKDSNKIHYYVFRVSRNNKLTKNVAYIKQYTIYRVYILKFSRKSLYVALRTSCTHYKIVLYVQFSMFSGSRRSIPIRSASTTVSGNLMFLLSGRVMVIAAATSAVAPNTNIVTNVVCGANMDPIRPIIEHTDNRVARILVGNISTVSM</sequence>
<proteinExistence type="predicted"/>
<comment type="caution">
    <text evidence="1">The sequence shown here is derived from an EMBL/GenBank/DDBJ whole genome shotgun (WGS) entry which is preliminary data.</text>
</comment>
<name>A0A6G0TTG9_APHGL</name>
<evidence type="ECO:0000313" key="2">
    <source>
        <dbReference type="Proteomes" id="UP000475862"/>
    </source>
</evidence>
<dbReference type="Proteomes" id="UP000475862">
    <property type="component" value="Unassembled WGS sequence"/>
</dbReference>
<accession>A0A6G0TTG9</accession>
<keyword evidence="2" id="KW-1185">Reference proteome</keyword>
<protein>
    <submittedName>
        <fullName evidence="1">Uncharacterized protein</fullName>
    </submittedName>
</protein>
<dbReference type="EMBL" id="VYZN01000017">
    <property type="protein sequence ID" value="KAE9538217.1"/>
    <property type="molecule type" value="Genomic_DNA"/>
</dbReference>
<organism evidence="1 2">
    <name type="scientific">Aphis glycines</name>
    <name type="common">Soybean aphid</name>
    <dbReference type="NCBI Taxonomy" id="307491"/>
    <lineage>
        <taxon>Eukaryota</taxon>
        <taxon>Metazoa</taxon>
        <taxon>Ecdysozoa</taxon>
        <taxon>Arthropoda</taxon>
        <taxon>Hexapoda</taxon>
        <taxon>Insecta</taxon>
        <taxon>Pterygota</taxon>
        <taxon>Neoptera</taxon>
        <taxon>Paraneoptera</taxon>
        <taxon>Hemiptera</taxon>
        <taxon>Sternorrhyncha</taxon>
        <taxon>Aphidomorpha</taxon>
        <taxon>Aphidoidea</taxon>
        <taxon>Aphididae</taxon>
        <taxon>Aphidini</taxon>
        <taxon>Aphis</taxon>
        <taxon>Aphis</taxon>
    </lineage>
</organism>
<evidence type="ECO:0000313" key="1">
    <source>
        <dbReference type="EMBL" id="KAE9538217.1"/>
    </source>
</evidence>
<dbReference type="OrthoDB" id="10656521at2759"/>
<gene>
    <name evidence="1" type="ORF">AGLY_006189</name>
</gene>
<dbReference type="AlphaFoldDB" id="A0A6G0TTG9"/>